<reference evidence="1" key="1">
    <citation type="submission" date="2021-01" db="EMBL/GenBank/DDBJ databases">
        <title>Phytophthora aleatoria, a newly-described species from Pinus radiata is distinct from Phytophthora cactorum isolates based on comparative genomics.</title>
        <authorList>
            <person name="Mcdougal R."/>
            <person name="Panda P."/>
            <person name="Williams N."/>
            <person name="Studholme D.J."/>
        </authorList>
    </citation>
    <scope>NUCLEOTIDE SEQUENCE</scope>
    <source>
        <strain evidence="1">NZFS 4037</strain>
    </source>
</reference>
<accession>A0A8J5MD07</accession>
<name>A0A8J5MD07_9STRA</name>
<feature type="non-terminal residue" evidence="1">
    <location>
        <position position="1"/>
    </location>
</feature>
<dbReference type="EMBL" id="JAENGY010001634">
    <property type="protein sequence ID" value="KAG6947934.1"/>
    <property type="molecule type" value="Genomic_DNA"/>
</dbReference>
<comment type="caution">
    <text evidence="1">The sequence shown here is derived from an EMBL/GenBank/DDBJ whole genome shotgun (WGS) entry which is preliminary data.</text>
</comment>
<dbReference type="Proteomes" id="UP000709295">
    <property type="component" value="Unassembled WGS sequence"/>
</dbReference>
<keyword evidence="2" id="KW-1185">Reference proteome</keyword>
<evidence type="ECO:0000313" key="2">
    <source>
        <dbReference type="Proteomes" id="UP000709295"/>
    </source>
</evidence>
<protein>
    <submittedName>
        <fullName evidence="1">Uncharacterized protein</fullName>
    </submittedName>
</protein>
<proteinExistence type="predicted"/>
<dbReference type="AlphaFoldDB" id="A0A8J5MD07"/>
<evidence type="ECO:0000313" key="1">
    <source>
        <dbReference type="EMBL" id="KAG6947934.1"/>
    </source>
</evidence>
<gene>
    <name evidence="1" type="ORF">JG688_00015328</name>
</gene>
<organism evidence="1 2">
    <name type="scientific">Phytophthora aleatoria</name>
    <dbReference type="NCBI Taxonomy" id="2496075"/>
    <lineage>
        <taxon>Eukaryota</taxon>
        <taxon>Sar</taxon>
        <taxon>Stramenopiles</taxon>
        <taxon>Oomycota</taxon>
        <taxon>Peronosporomycetes</taxon>
        <taxon>Peronosporales</taxon>
        <taxon>Peronosporaceae</taxon>
        <taxon>Phytophthora</taxon>
    </lineage>
</organism>
<sequence length="73" mass="8537">RLAHIFNKSERTGVNWIKSFEETCVFQRAKGGSERVFSSDLRVWLLNYYQEHPLSDLDEAQDAFKHAHRIGIS</sequence>